<gene>
    <name evidence="1" type="ORF">NJ959_22495</name>
</gene>
<sequence>MLSIQVQAQVSSEQLLKAVENMPRGEFEEFIAHLLKLRAQRLATSVSKTESELLVKINQAITIALQNRFNELVTKRVALTLTQQEYTELLQLTDEIENIDAVRVGYLGELACLRHVSLTQLMADLGIKNPA</sequence>
<name>A0AAE3GZ05_9CYAN</name>
<keyword evidence="2" id="KW-1185">Reference proteome</keyword>
<evidence type="ECO:0000313" key="2">
    <source>
        <dbReference type="Proteomes" id="UP001204953"/>
    </source>
</evidence>
<dbReference type="EMBL" id="JAMZMM010000294">
    <property type="protein sequence ID" value="MCP2731197.1"/>
    <property type="molecule type" value="Genomic_DNA"/>
</dbReference>
<dbReference type="RefSeq" id="WP_254013941.1">
    <property type="nucleotide sequence ID" value="NZ_JAMZMM010000294.1"/>
</dbReference>
<evidence type="ECO:0000313" key="1">
    <source>
        <dbReference type="EMBL" id="MCP2731197.1"/>
    </source>
</evidence>
<proteinExistence type="predicted"/>
<organism evidence="1 2">
    <name type="scientific">Limnofasciculus baicalensis BBK-W-15</name>
    <dbReference type="NCBI Taxonomy" id="2699891"/>
    <lineage>
        <taxon>Bacteria</taxon>
        <taxon>Bacillati</taxon>
        <taxon>Cyanobacteriota</taxon>
        <taxon>Cyanophyceae</taxon>
        <taxon>Coleofasciculales</taxon>
        <taxon>Coleofasciculaceae</taxon>
        <taxon>Limnofasciculus</taxon>
        <taxon>Limnofasciculus baicalensis</taxon>
    </lineage>
</organism>
<dbReference type="AlphaFoldDB" id="A0AAE3GZ05"/>
<accession>A0AAE3GZ05</accession>
<dbReference type="Proteomes" id="UP001204953">
    <property type="component" value="Unassembled WGS sequence"/>
</dbReference>
<protein>
    <submittedName>
        <fullName evidence="1">STAS/SEC14 domain-containing protein</fullName>
    </submittedName>
</protein>
<comment type="caution">
    <text evidence="1">The sequence shown here is derived from an EMBL/GenBank/DDBJ whole genome shotgun (WGS) entry which is preliminary data.</text>
</comment>
<reference evidence="1" key="1">
    <citation type="submission" date="2022-06" db="EMBL/GenBank/DDBJ databases">
        <title>New cyanobacteria of genus Symplocastrum in benthos of Lake Baikal.</title>
        <authorList>
            <person name="Sorokovikova E."/>
            <person name="Tikhonova I."/>
            <person name="Krasnopeev A."/>
            <person name="Evseev P."/>
            <person name="Gladkikh A."/>
            <person name="Belykh O."/>
        </authorList>
    </citation>
    <scope>NUCLEOTIDE SEQUENCE</scope>
    <source>
        <strain evidence="1">BBK-W-15</strain>
    </source>
</reference>